<evidence type="ECO:0008006" key="10">
    <source>
        <dbReference type="Google" id="ProtNLM"/>
    </source>
</evidence>
<dbReference type="PANTHER" id="PTHR33884:SF7">
    <property type="entry name" value="BSL8023 PROTEIN"/>
    <property type="match status" value="1"/>
</dbReference>
<keyword evidence="4 7" id="KW-0812">Transmembrane</keyword>
<evidence type="ECO:0000256" key="1">
    <source>
        <dbReference type="ARBA" id="ARBA00004651"/>
    </source>
</evidence>
<feature type="transmembrane region" description="Helical" evidence="7">
    <location>
        <begin position="6"/>
        <end position="24"/>
    </location>
</feature>
<name>A0A7I7PJT3_9MYCO</name>
<dbReference type="KEGG" id="mnv:MNVI_41000"/>
<accession>A0A7I7PJT3</accession>
<evidence type="ECO:0000256" key="3">
    <source>
        <dbReference type="ARBA" id="ARBA00022475"/>
    </source>
</evidence>
<keyword evidence="6 7" id="KW-0472">Membrane</keyword>
<feature type="transmembrane region" description="Helical" evidence="7">
    <location>
        <begin position="31"/>
        <end position="53"/>
    </location>
</feature>
<dbReference type="InterPro" id="IPR007341">
    <property type="entry name" value="Transgly_assoc"/>
</dbReference>
<organism evidence="8 9">
    <name type="scientific">Mycobacterium noviomagense</name>
    <dbReference type="NCBI Taxonomy" id="459858"/>
    <lineage>
        <taxon>Bacteria</taxon>
        <taxon>Bacillati</taxon>
        <taxon>Actinomycetota</taxon>
        <taxon>Actinomycetes</taxon>
        <taxon>Mycobacteriales</taxon>
        <taxon>Mycobacteriaceae</taxon>
        <taxon>Mycobacterium</taxon>
    </lineage>
</organism>
<dbReference type="AlphaFoldDB" id="A0A7I7PJT3"/>
<evidence type="ECO:0000256" key="6">
    <source>
        <dbReference type="ARBA" id="ARBA00023136"/>
    </source>
</evidence>
<evidence type="ECO:0000256" key="7">
    <source>
        <dbReference type="SAM" id="Phobius"/>
    </source>
</evidence>
<reference evidence="8 9" key="1">
    <citation type="journal article" date="2019" name="Emerg. Microbes Infect.">
        <title>Comprehensive subspecies identification of 175 nontuberculous mycobacteria species based on 7547 genomic profiles.</title>
        <authorList>
            <person name="Matsumoto Y."/>
            <person name="Kinjo T."/>
            <person name="Motooka D."/>
            <person name="Nabeya D."/>
            <person name="Jung N."/>
            <person name="Uechi K."/>
            <person name="Horii T."/>
            <person name="Iida T."/>
            <person name="Fujita J."/>
            <person name="Nakamura S."/>
        </authorList>
    </citation>
    <scope>NUCLEOTIDE SEQUENCE [LARGE SCALE GENOMIC DNA]</scope>
    <source>
        <strain evidence="8 9">JCM 16367</strain>
    </source>
</reference>
<proteinExistence type="inferred from homology"/>
<comment type="subcellular location">
    <subcellularLocation>
        <location evidence="1">Cell membrane</location>
        <topology evidence="1">Multi-pass membrane protein</topology>
    </subcellularLocation>
</comment>
<dbReference type="EMBL" id="AP022583">
    <property type="protein sequence ID" value="BBY08782.1"/>
    <property type="molecule type" value="Genomic_DNA"/>
</dbReference>
<evidence type="ECO:0000313" key="9">
    <source>
        <dbReference type="Proteomes" id="UP000466894"/>
    </source>
</evidence>
<evidence type="ECO:0000256" key="2">
    <source>
        <dbReference type="ARBA" id="ARBA00011006"/>
    </source>
</evidence>
<evidence type="ECO:0000313" key="8">
    <source>
        <dbReference type="EMBL" id="BBY08782.1"/>
    </source>
</evidence>
<dbReference type="PANTHER" id="PTHR33884">
    <property type="entry name" value="UPF0410 PROTEIN YMGE"/>
    <property type="match status" value="1"/>
</dbReference>
<evidence type="ECO:0000256" key="5">
    <source>
        <dbReference type="ARBA" id="ARBA00022989"/>
    </source>
</evidence>
<sequence length="95" mass="10412">MVWYNIIWMIILGLIVGLIARLIVPGRQHIGLIATVLLGIAGAWVGGTLGSLVFPPHKFDIHPPIHHSFLGALVGAVILLLIYRAFTSRRPTRTL</sequence>
<dbReference type="Proteomes" id="UP000466894">
    <property type="component" value="Chromosome"/>
</dbReference>
<gene>
    <name evidence="8" type="ORF">MNVI_41000</name>
</gene>
<keyword evidence="5 7" id="KW-1133">Transmembrane helix</keyword>
<evidence type="ECO:0000256" key="4">
    <source>
        <dbReference type="ARBA" id="ARBA00022692"/>
    </source>
</evidence>
<keyword evidence="3" id="KW-1003">Cell membrane</keyword>
<feature type="transmembrane region" description="Helical" evidence="7">
    <location>
        <begin position="65"/>
        <end position="86"/>
    </location>
</feature>
<comment type="similarity">
    <text evidence="2">Belongs to the UPF0410 family.</text>
</comment>
<protein>
    <recommendedName>
        <fullName evidence="10">Transglycosylase</fullName>
    </recommendedName>
</protein>
<dbReference type="Pfam" id="PF04226">
    <property type="entry name" value="Transgly_assoc"/>
    <property type="match status" value="1"/>
</dbReference>
<dbReference type="GO" id="GO:0005886">
    <property type="term" value="C:plasma membrane"/>
    <property type="evidence" value="ECO:0007669"/>
    <property type="project" value="UniProtKB-SubCell"/>
</dbReference>